<name>A0A4U5NE69_STECR</name>
<comment type="caution">
    <text evidence="2">The sequence shown here is derived from an EMBL/GenBank/DDBJ whole genome shotgun (WGS) entry which is preliminary data.</text>
</comment>
<protein>
    <submittedName>
        <fullName evidence="2">Uncharacterized protein</fullName>
    </submittedName>
</protein>
<gene>
    <name evidence="2" type="ORF">L596_014987</name>
</gene>
<dbReference type="STRING" id="34508.A0A4U5NE69"/>
<dbReference type="Proteomes" id="UP000298663">
    <property type="component" value="Unassembled WGS sequence"/>
</dbReference>
<feature type="region of interest" description="Disordered" evidence="1">
    <location>
        <begin position="1"/>
        <end position="38"/>
    </location>
</feature>
<proteinExistence type="predicted"/>
<sequence length="163" mass="17913">MDTLVSVPSSSHSTTVATSTSVTSPHQQYSLCTPSPPPGRTRHVANNFSVDSSAYHRYLLDRRKSFRNRGSLGPTVASAPSVEQEDYRTPRPSVIAIKNGKSFDFGGYQSSACSDTNGLIKVSENCTYHGEIDRSFGDSLYLRFSYSTLKFSKIVCGRFPDLL</sequence>
<reference evidence="2 3" key="2">
    <citation type="journal article" date="2019" name="G3 (Bethesda)">
        <title>Hybrid Assembly of the Genome of the Entomopathogenic Nematode Steinernema carpocapsae Identifies the X-Chromosome.</title>
        <authorList>
            <person name="Serra L."/>
            <person name="Macchietto M."/>
            <person name="Macias-Munoz A."/>
            <person name="McGill C.J."/>
            <person name="Rodriguez I.M."/>
            <person name="Rodriguez B."/>
            <person name="Murad R."/>
            <person name="Mortazavi A."/>
        </authorList>
    </citation>
    <scope>NUCLEOTIDE SEQUENCE [LARGE SCALE GENOMIC DNA]</scope>
    <source>
        <strain evidence="2 3">ALL</strain>
    </source>
</reference>
<keyword evidence="3" id="KW-1185">Reference proteome</keyword>
<organism evidence="2 3">
    <name type="scientific">Steinernema carpocapsae</name>
    <name type="common">Entomopathogenic nematode</name>
    <dbReference type="NCBI Taxonomy" id="34508"/>
    <lineage>
        <taxon>Eukaryota</taxon>
        <taxon>Metazoa</taxon>
        <taxon>Ecdysozoa</taxon>
        <taxon>Nematoda</taxon>
        <taxon>Chromadorea</taxon>
        <taxon>Rhabditida</taxon>
        <taxon>Tylenchina</taxon>
        <taxon>Panagrolaimomorpha</taxon>
        <taxon>Strongyloidoidea</taxon>
        <taxon>Steinernematidae</taxon>
        <taxon>Steinernema</taxon>
    </lineage>
</organism>
<dbReference type="AlphaFoldDB" id="A0A4U5NE69"/>
<dbReference type="EMBL" id="AZBU02000004">
    <property type="protein sequence ID" value="TKR81044.1"/>
    <property type="molecule type" value="Genomic_DNA"/>
</dbReference>
<reference evidence="2 3" key="1">
    <citation type="journal article" date="2015" name="Genome Biol.">
        <title>Comparative genomics of Steinernema reveals deeply conserved gene regulatory networks.</title>
        <authorList>
            <person name="Dillman A.R."/>
            <person name="Macchietto M."/>
            <person name="Porter C.F."/>
            <person name="Rogers A."/>
            <person name="Williams B."/>
            <person name="Antoshechkin I."/>
            <person name="Lee M.M."/>
            <person name="Goodwin Z."/>
            <person name="Lu X."/>
            <person name="Lewis E.E."/>
            <person name="Goodrich-Blair H."/>
            <person name="Stock S.P."/>
            <person name="Adams B.J."/>
            <person name="Sternberg P.W."/>
            <person name="Mortazavi A."/>
        </authorList>
    </citation>
    <scope>NUCLEOTIDE SEQUENCE [LARGE SCALE GENOMIC DNA]</scope>
    <source>
        <strain evidence="2 3">ALL</strain>
    </source>
</reference>
<feature type="compositionally biased region" description="Low complexity" evidence="1">
    <location>
        <begin position="1"/>
        <end position="24"/>
    </location>
</feature>
<accession>A0A4U5NE69</accession>
<evidence type="ECO:0000256" key="1">
    <source>
        <dbReference type="SAM" id="MobiDB-lite"/>
    </source>
</evidence>
<dbReference type="OrthoDB" id="5857500at2759"/>
<evidence type="ECO:0000313" key="3">
    <source>
        <dbReference type="Proteomes" id="UP000298663"/>
    </source>
</evidence>
<evidence type="ECO:0000313" key="2">
    <source>
        <dbReference type="EMBL" id="TKR81044.1"/>
    </source>
</evidence>